<accession>F5VFT7</accession>
<reference evidence="4 5" key="1">
    <citation type="journal article" date="2011" name="J. Bacteriol.">
        <title>Genome Sequence of Lactobacillus salivarius NIAS840, Isolated from Chicken Intestine.</title>
        <authorList>
            <person name="Ham J.S."/>
            <person name="Kim H.W."/>
            <person name="Seol K.H."/>
            <person name="Jang A."/>
            <person name="Jeong S.G."/>
            <person name="Oh M.H."/>
            <person name="Kim D.H."/>
            <person name="Kang D.K."/>
            <person name="Kim G.B."/>
            <person name="Cha C.J."/>
        </authorList>
    </citation>
    <scope>NUCLEOTIDE SEQUENCE [LARGE SCALE GENOMIC DNA]</scope>
    <source>
        <strain evidence="4 5">NIAS840</strain>
    </source>
</reference>
<evidence type="ECO:0000256" key="3">
    <source>
        <dbReference type="SAM" id="Phobius"/>
    </source>
</evidence>
<keyword evidence="3" id="KW-0812">Transmembrane</keyword>
<feature type="compositionally biased region" description="Basic residues" evidence="2">
    <location>
        <begin position="1"/>
        <end position="22"/>
    </location>
</feature>
<evidence type="ECO:0000313" key="5">
    <source>
        <dbReference type="Proteomes" id="UP000006227"/>
    </source>
</evidence>
<evidence type="ECO:0000256" key="1">
    <source>
        <dbReference type="SAM" id="Coils"/>
    </source>
</evidence>
<evidence type="ECO:0000313" key="4">
    <source>
        <dbReference type="EMBL" id="EGL98226.1"/>
    </source>
</evidence>
<keyword evidence="3" id="KW-0472">Membrane</keyword>
<dbReference type="Proteomes" id="UP000006227">
    <property type="component" value="Unassembled WGS sequence"/>
</dbReference>
<dbReference type="AlphaFoldDB" id="F5VFT7"/>
<dbReference type="EMBL" id="AFMN01000002">
    <property type="protein sequence ID" value="EGL98226.1"/>
    <property type="molecule type" value="Genomic_DNA"/>
</dbReference>
<name>F5VFT7_9LACO</name>
<feature type="coiled-coil region" evidence="1">
    <location>
        <begin position="264"/>
        <end position="332"/>
    </location>
</feature>
<keyword evidence="3" id="KW-1133">Transmembrane helix</keyword>
<dbReference type="PATRIC" id="fig|1029822.3.peg.1653"/>
<sequence length="369" mass="41734">MFLKSKKKSKEKPKKEKKKKKVDKVDKVDKVNEKVAEKEHTFADVKMYRIMPLIALVGFIIMAFSFGTIIKNNHDYKVMLSRITMKKGTNLPLFQGGSKGNLTVGNVIVSKDKKHLAAEIKYDDTAHQQLSAFGKKYKLYIVTSKGYRIENLSAKYGFFGTDGNGVLTVASKVPFPDEAFVVMLYDKGQLISTQDIQAQAVQDDTLDKSITKQLAGASSSSTIDPSSNSNSDTRPPVYYVRLNPVSSKHVDYNWGDNERKLVDNLFIKQNIAKYKKQVKDANKKIKLAQNTLNEYNKRLKENPEDDTAQSGKEQIEQSIDSLKHQAQVATKNYKRMEAYRIKKDALGEEQTNFKRLTTNNMQAFSGSTN</sequence>
<proteinExistence type="predicted"/>
<feature type="region of interest" description="Disordered" evidence="2">
    <location>
        <begin position="1"/>
        <end position="24"/>
    </location>
</feature>
<evidence type="ECO:0000256" key="2">
    <source>
        <dbReference type="SAM" id="MobiDB-lite"/>
    </source>
</evidence>
<keyword evidence="1" id="KW-0175">Coiled coil</keyword>
<protein>
    <submittedName>
        <fullName evidence="4">Uncharacterized protein</fullName>
    </submittedName>
</protein>
<dbReference type="RefSeq" id="WP_004563923.1">
    <property type="nucleotide sequence ID" value="NZ_AFMN01000002.1"/>
</dbReference>
<feature type="compositionally biased region" description="Low complexity" evidence="2">
    <location>
        <begin position="218"/>
        <end position="233"/>
    </location>
</feature>
<feature type="transmembrane region" description="Helical" evidence="3">
    <location>
        <begin position="50"/>
        <end position="70"/>
    </location>
</feature>
<gene>
    <name evidence="4" type="ORF">NIAS840_01657</name>
</gene>
<feature type="region of interest" description="Disordered" evidence="2">
    <location>
        <begin position="217"/>
        <end position="236"/>
    </location>
</feature>
<comment type="caution">
    <text evidence="4">The sequence shown here is derived from an EMBL/GenBank/DDBJ whole genome shotgun (WGS) entry which is preliminary data.</text>
</comment>
<organism evidence="4 5">
    <name type="scientific">Ligilactobacillus salivarius NIAS840</name>
    <dbReference type="NCBI Taxonomy" id="1029822"/>
    <lineage>
        <taxon>Bacteria</taxon>
        <taxon>Bacillati</taxon>
        <taxon>Bacillota</taxon>
        <taxon>Bacilli</taxon>
        <taxon>Lactobacillales</taxon>
        <taxon>Lactobacillaceae</taxon>
        <taxon>Ligilactobacillus</taxon>
    </lineage>
</organism>